<dbReference type="AlphaFoldDB" id="E0RQJ5"/>
<dbReference type="InterPro" id="IPR050811">
    <property type="entry name" value="Phosphate_ABC_transporter"/>
</dbReference>
<sequence length="310" mass="34109">MRRVLSLLAGIVLASGFVWAGGQGESGDLSGTIRIAGSSTVYPITVAMAEEFNRIQPGVQIAVQSTGTGGGFTNFFIPGKTEINDASRPIKESELEQVRAQGDDALEFQVAIDAVTVVVNPHADWVDDVTIEQLRHIWRPDDPAQKWSDVDPSWPDEPFELYGPTSASGTFDFFTEKVMGEEDLSRSDYQGTEEDNTIVQAVSGSKYALGYFGMAYYLENTNRVKALKVNGVAPSLETARTYEYPLSRPIFIYVRKSALARPEVAAFVRFYIERTNSSLISEIGYVPVTDEVVKENLAKLEKAIAEVSKK</sequence>
<evidence type="ECO:0000256" key="3">
    <source>
        <dbReference type="ARBA" id="ARBA00022729"/>
    </source>
</evidence>
<gene>
    <name evidence="6" type="ordered locus">STHERM_c05300</name>
</gene>
<feature type="domain" description="PBP" evidence="5">
    <location>
        <begin position="27"/>
        <end position="272"/>
    </location>
</feature>
<dbReference type="GO" id="GO:0042301">
    <property type="term" value="F:phosphate ion binding"/>
    <property type="evidence" value="ECO:0007669"/>
    <property type="project" value="UniProtKB-UniRule"/>
</dbReference>
<name>E0RQJ5_WINT6</name>
<dbReference type="InterPro" id="IPR011862">
    <property type="entry name" value="Phos-bd"/>
</dbReference>
<proteinExistence type="inferred from homology"/>
<reference key="1">
    <citation type="submission" date="2009-08" db="EMBL/GenBank/DDBJ databases">
        <title>The genome sequence of Spirochaeta thermophila DSM6192.</title>
        <authorList>
            <person name="Angelov A."/>
            <person name="Mientus M."/>
            <person name="Wittenberg S."/>
            <person name="Lehmann R."/>
            <person name="Liesegang H."/>
            <person name="Daniel R."/>
            <person name="Liebl W."/>
        </authorList>
    </citation>
    <scope>NUCLEOTIDE SEQUENCE</scope>
    <source>
        <strain>DSM 6192</strain>
    </source>
</reference>
<evidence type="ECO:0000313" key="6">
    <source>
        <dbReference type="EMBL" id="ADN01499.1"/>
    </source>
</evidence>
<comment type="function">
    <text evidence="4">Involved in the system for phosphate transport across the cytoplasmic membrane.</text>
</comment>
<evidence type="ECO:0000256" key="4">
    <source>
        <dbReference type="RuleBase" id="RU367119"/>
    </source>
</evidence>
<dbReference type="Proteomes" id="UP000001296">
    <property type="component" value="Chromosome"/>
</dbReference>
<dbReference type="eggNOG" id="COG0226">
    <property type="taxonomic scope" value="Bacteria"/>
</dbReference>
<dbReference type="Pfam" id="PF12849">
    <property type="entry name" value="PBP_like_2"/>
    <property type="match status" value="1"/>
</dbReference>
<dbReference type="GO" id="GO:0006817">
    <property type="term" value="P:phosphate ion transport"/>
    <property type="evidence" value="ECO:0007669"/>
    <property type="project" value="UniProtKB-UniRule"/>
</dbReference>
<reference evidence="6 7" key="2">
    <citation type="journal article" date="2010" name="J. Bacteriol.">
        <title>Genome sequence of the polysaccharide-degrading, thermophilic anaerobe Spirochaeta thermophila DSM 6192.</title>
        <authorList>
            <person name="Angelov A."/>
            <person name="Liebl S."/>
            <person name="Ballschmiter M."/>
            <person name="Bomeke M."/>
            <person name="Lehmann R."/>
            <person name="Liesegang H."/>
            <person name="Daniel R."/>
            <person name="Liebl W."/>
        </authorList>
    </citation>
    <scope>NUCLEOTIDE SEQUENCE [LARGE SCALE GENOMIC DNA]</scope>
    <source>
        <strain evidence="7">ATCC 49972 / DSM 6192 / RI 19.B1</strain>
    </source>
</reference>
<dbReference type="NCBIfam" id="TIGR02136">
    <property type="entry name" value="ptsS_2"/>
    <property type="match status" value="1"/>
</dbReference>
<evidence type="ECO:0000256" key="2">
    <source>
        <dbReference type="ARBA" id="ARBA00022448"/>
    </source>
</evidence>
<keyword evidence="3 4" id="KW-0732">Signal</keyword>
<dbReference type="PANTHER" id="PTHR30570:SF1">
    <property type="entry name" value="PHOSPHATE-BINDING PROTEIN PSTS"/>
    <property type="match status" value="1"/>
</dbReference>
<feature type="chain" id="PRO_5027159862" description="Phosphate-binding protein" evidence="4">
    <location>
        <begin position="21"/>
        <end position="310"/>
    </location>
</feature>
<keyword evidence="4" id="KW-0592">Phosphate transport</keyword>
<dbReference type="SUPFAM" id="SSF53850">
    <property type="entry name" value="Periplasmic binding protein-like II"/>
    <property type="match status" value="1"/>
</dbReference>
<dbReference type="InterPro" id="IPR024370">
    <property type="entry name" value="PBP_domain"/>
</dbReference>
<dbReference type="PANTHER" id="PTHR30570">
    <property type="entry name" value="PERIPLASMIC PHOSPHATE BINDING COMPONENT OF PHOSPHATE ABC TRANSPORTER"/>
    <property type="match status" value="1"/>
</dbReference>
<dbReference type="KEGG" id="sta:STHERM_c05300"/>
<evidence type="ECO:0000259" key="5">
    <source>
        <dbReference type="Pfam" id="PF12849"/>
    </source>
</evidence>
<dbReference type="PaxDb" id="665571-STHERM_c05300"/>
<evidence type="ECO:0000256" key="1">
    <source>
        <dbReference type="ARBA" id="ARBA00008725"/>
    </source>
</evidence>
<dbReference type="RefSeq" id="WP_013313340.1">
    <property type="nucleotide sequence ID" value="NC_014484.1"/>
</dbReference>
<evidence type="ECO:0000313" key="7">
    <source>
        <dbReference type="Proteomes" id="UP000001296"/>
    </source>
</evidence>
<protein>
    <recommendedName>
        <fullName evidence="4">Phosphate-binding protein</fullName>
    </recommendedName>
</protein>
<dbReference type="HOGENOM" id="CLU_026228_1_0_12"/>
<dbReference type="CDD" id="cd13654">
    <property type="entry name" value="PBP2_phosphate_like_2"/>
    <property type="match status" value="1"/>
</dbReference>
<feature type="signal peptide" evidence="4">
    <location>
        <begin position="1"/>
        <end position="20"/>
    </location>
</feature>
<dbReference type="EMBL" id="CP001698">
    <property type="protein sequence ID" value="ADN01499.1"/>
    <property type="molecule type" value="Genomic_DNA"/>
</dbReference>
<comment type="similarity">
    <text evidence="1 4">Belongs to the PstS family.</text>
</comment>
<dbReference type="Gene3D" id="3.40.190.10">
    <property type="entry name" value="Periplasmic binding protein-like II"/>
    <property type="match status" value="2"/>
</dbReference>
<keyword evidence="2 4" id="KW-0813">Transport</keyword>
<organism evidence="6 7">
    <name type="scientific">Winmispira thermophila (strain ATCC 49972 / DSM 6192 / RI 19.B1)</name>
    <name type="common">Spirochaeta thermophila</name>
    <dbReference type="NCBI Taxonomy" id="665571"/>
    <lineage>
        <taxon>Bacteria</taxon>
        <taxon>Pseudomonadati</taxon>
        <taxon>Spirochaetota</taxon>
        <taxon>Spirochaetia</taxon>
        <taxon>Winmispirales</taxon>
        <taxon>Winmispiraceae</taxon>
        <taxon>Winmispira</taxon>
    </lineage>
</organism>
<accession>E0RQJ5</accession>